<dbReference type="SUPFAM" id="SSF54695">
    <property type="entry name" value="POZ domain"/>
    <property type="match status" value="1"/>
</dbReference>
<dbReference type="Proteomes" id="UP000663865">
    <property type="component" value="Unassembled WGS sequence"/>
</dbReference>
<dbReference type="Proteomes" id="UP000663825">
    <property type="component" value="Unassembled WGS sequence"/>
</dbReference>
<reference evidence="3" key="1">
    <citation type="submission" date="2021-02" db="EMBL/GenBank/DDBJ databases">
        <authorList>
            <person name="Nowell W R."/>
        </authorList>
    </citation>
    <scope>NUCLEOTIDE SEQUENCE</scope>
</reference>
<comment type="caution">
    <text evidence="3">The sequence shown here is derived from an EMBL/GenBank/DDBJ whole genome shotgun (WGS) entry which is preliminary data.</text>
</comment>
<dbReference type="AlphaFoldDB" id="A0A817T1M9"/>
<dbReference type="PROSITE" id="PS50097">
    <property type="entry name" value="BTB"/>
    <property type="match status" value="1"/>
</dbReference>
<dbReference type="EMBL" id="CAJNYD010002656">
    <property type="protein sequence ID" value="CAF3437294.1"/>
    <property type="molecule type" value="Genomic_DNA"/>
</dbReference>
<dbReference type="EMBL" id="CAJNXB010002433">
    <property type="protein sequence ID" value="CAF3246195.1"/>
    <property type="molecule type" value="Genomic_DNA"/>
</dbReference>
<dbReference type="EMBL" id="CAJNYU010000003">
    <property type="protein sequence ID" value="CAF3308341.1"/>
    <property type="molecule type" value="Genomic_DNA"/>
</dbReference>
<evidence type="ECO:0000313" key="4">
    <source>
        <dbReference type="EMBL" id="CAF3326187.1"/>
    </source>
</evidence>
<dbReference type="EMBL" id="CAJNYV010004878">
    <property type="protein sequence ID" value="CAF3704369.1"/>
    <property type="molecule type" value="Genomic_DNA"/>
</dbReference>
<evidence type="ECO:0000313" key="5">
    <source>
        <dbReference type="EMBL" id="CAF3437294.1"/>
    </source>
</evidence>
<evidence type="ECO:0000313" key="2">
    <source>
        <dbReference type="EMBL" id="CAF3246195.1"/>
    </source>
</evidence>
<dbReference type="Pfam" id="PF00651">
    <property type="entry name" value="BTB"/>
    <property type="match status" value="1"/>
</dbReference>
<dbReference type="InterPro" id="IPR000210">
    <property type="entry name" value="BTB/POZ_dom"/>
</dbReference>
<accession>A0A817T1M9</accession>
<dbReference type="Proteomes" id="UP000663833">
    <property type="component" value="Unassembled WGS sequence"/>
</dbReference>
<evidence type="ECO:0000313" key="3">
    <source>
        <dbReference type="EMBL" id="CAF3308341.1"/>
    </source>
</evidence>
<dbReference type="Proteomes" id="UP000663872">
    <property type="component" value="Unassembled WGS sequence"/>
</dbReference>
<proteinExistence type="predicted"/>
<dbReference type="SMART" id="SM00225">
    <property type="entry name" value="BTB"/>
    <property type="match status" value="1"/>
</dbReference>
<gene>
    <name evidence="3" type="ORF">FME351_LOCUS173</name>
    <name evidence="4" type="ORF">GRG538_LOCUS2986</name>
    <name evidence="6" type="ORF">KIK155_LOCUS26881</name>
    <name evidence="5" type="ORF">LUA448_LOCUS20866</name>
    <name evidence="2" type="ORF">TIS948_LOCUS14932</name>
</gene>
<dbReference type="PANTHER" id="PTHR24413">
    <property type="entry name" value="SPECKLE-TYPE POZ PROTEIN"/>
    <property type="match status" value="1"/>
</dbReference>
<name>A0A817T1M9_9BILA</name>
<dbReference type="Proteomes" id="UP000663869">
    <property type="component" value="Unassembled WGS sequence"/>
</dbReference>
<evidence type="ECO:0000313" key="7">
    <source>
        <dbReference type="Proteomes" id="UP000663869"/>
    </source>
</evidence>
<evidence type="ECO:0000259" key="1">
    <source>
        <dbReference type="PROSITE" id="PS50097"/>
    </source>
</evidence>
<organism evidence="3 7">
    <name type="scientific">Rotaria socialis</name>
    <dbReference type="NCBI Taxonomy" id="392032"/>
    <lineage>
        <taxon>Eukaryota</taxon>
        <taxon>Metazoa</taxon>
        <taxon>Spiralia</taxon>
        <taxon>Gnathifera</taxon>
        <taxon>Rotifera</taxon>
        <taxon>Eurotatoria</taxon>
        <taxon>Bdelloidea</taxon>
        <taxon>Philodinida</taxon>
        <taxon>Philodinidae</taxon>
        <taxon>Rotaria</taxon>
    </lineage>
</organism>
<dbReference type="OrthoDB" id="10249567at2759"/>
<sequence>MSTGSIGSTSLIAVASSTTTQSLKPSQQASIAEPLVEIKHNWLIKNVQHSRDGDEYTSEFFPCTNCSTSWIMRLYPSYCERNSIFVKFYVFMIKPKLRTIKAEVIVTCEYNGEEIYKYTWSNASFYCDPSESFDIKRNYVISNFLKSYISSSRDRLLSCPSLTITLQIRPMCDASGCDDLRLIKVRNGNTIIDEPSFTYQWVIDDFNTKTKLCYEDECLESSIFTFEHKLDRHYVHLNNCFQLSLTLQREQNMILMLYLLKLRIKKHLPYKFRIEFFVRANFSTRLLKMSDIVDPIDEYIFDPFTSKELSDCTQQYNSSPCLVFFARIVLYGQESNSKLCLNILDENFLFNDPKLNSSLTIELFHTGKFSDVTIKVASKEFNVHRCILSMASEVFERMFLSDMIETRSNIIEINDISDDICEEMLRFIYCNEIKHLDINALDLLYAADKYAIENLKTLCIQSLINTFTYETTAEMLIRANIYNSKLLKDNLLVFIKTYSKEIFATEQWKQLERAQPYLLVDVLRFLANGTYS</sequence>
<dbReference type="Gene3D" id="3.30.710.10">
    <property type="entry name" value="Potassium Channel Kv1.1, Chain A"/>
    <property type="match status" value="1"/>
</dbReference>
<feature type="domain" description="BTB" evidence="1">
    <location>
        <begin position="370"/>
        <end position="437"/>
    </location>
</feature>
<dbReference type="EMBL" id="CAJNYT010000068">
    <property type="protein sequence ID" value="CAF3326187.1"/>
    <property type="molecule type" value="Genomic_DNA"/>
</dbReference>
<dbReference type="Gene3D" id="1.25.40.420">
    <property type="match status" value="1"/>
</dbReference>
<evidence type="ECO:0000313" key="6">
    <source>
        <dbReference type="EMBL" id="CAF3704369.1"/>
    </source>
</evidence>
<protein>
    <recommendedName>
        <fullName evidence="1">BTB domain-containing protein</fullName>
    </recommendedName>
</protein>
<dbReference type="InterPro" id="IPR011333">
    <property type="entry name" value="SKP1/BTB/POZ_sf"/>
</dbReference>